<keyword evidence="9" id="KW-0547">Nucleotide-binding</keyword>
<dbReference type="EC" id="2.7.1.26" evidence="4"/>
<dbReference type="GO" id="GO:0009398">
    <property type="term" value="P:FMN biosynthetic process"/>
    <property type="evidence" value="ECO:0007669"/>
    <property type="project" value="UniProtKB-UniPathway"/>
</dbReference>
<dbReference type="Gene3D" id="2.40.30.30">
    <property type="entry name" value="Riboflavin kinase-like"/>
    <property type="match status" value="1"/>
</dbReference>
<comment type="caution">
    <text evidence="16">The sequence shown here is derived from an EMBL/GenBank/DDBJ whole genome shotgun (WGS) entry which is preliminary data.</text>
</comment>
<dbReference type="InterPro" id="IPR023465">
    <property type="entry name" value="Riboflavin_kinase_dom_sf"/>
</dbReference>
<feature type="domain" description="Riboflavin kinase" evidence="15">
    <location>
        <begin position="17"/>
        <end position="179"/>
    </location>
</feature>
<dbReference type="GO" id="GO:0005524">
    <property type="term" value="F:ATP binding"/>
    <property type="evidence" value="ECO:0007669"/>
    <property type="project" value="UniProtKB-KW"/>
</dbReference>
<dbReference type="SMART" id="SM00904">
    <property type="entry name" value="Flavokinase"/>
    <property type="match status" value="1"/>
</dbReference>
<evidence type="ECO:0000256" key="2">
    <source>
        <dbReference type="ARBA" id="ARBA00005201"/>
    </source>
</evidence>
<keyword evidence="7" id="KW-0288">FMN</keyword>
<comment type="pathway">
    <text evidence="2">Cofactor biosynthesis; FMN biosynthesis; FMN from riboflavin (ATP route): step 1/1.</text>
</comment>
<protein>
    <recommendedName>
        <fullName evidence="5">Riboflavin kinase</fullName>
        <ecNumber evidence="4">2.7.1.26</ecNumber>
    </recommendedName>
    <alternativeName>
        <fullName evidence="12">Flavin mononucleotide kinase 1</fullName>
    </alternativeName>
</protein>
<dbReference type="PANTHER" id="PTHR22749">
    <property type="entry name" value="RIBOFLAVIN KINASE/FMN ADENYLYLTRANSFERASE"/>
    <property type="match status" value="1"/>
</dbReference>
<comment type="function">
    <text evidence="1">Catalyzes the phosphorylation of riboflavin (vitamin B2) to form flavin mononucleotide (FMN) coenzyme.</text>
</comment>
<evidence type="ECO:0000256" key="14">
    <source>
        <dbReference type="SAM" id="MobiDB-lite"/>
    </source>
</evidence>
<dbReference type="Proteomes" id="UP000076874">
    <property type="component" value="Unassembled WGS sequence"/>
</dbReference>
<evidence type="ECO:0000256" key="13">
    <source>
        <dbReference type="ARBA" id="ARBA00047880"/>
    </source>
</evidence>
<dbReference type="InterPro" id="IPR015865">
    <property type="entry name" value="Riboflavin_kinase_bac/euk"/>
</dbReference>
<keyword evidence="10 16" id="KW-0418">Kinase</keyword>
<keyword evidence="6" id="KW-0285">Flavoprotein</keyword>
<reference evidence="16 17" key="1">
    <citation type="journal article" date="2016" name="Genome Biol. Evol.">
        <title>Divergent and convergent evolution of fungal pathogenicity.</title>
        <authorList>
            <person name="Shang Y."/>
            <person name="Xiao G."/>
            <person name="Zheng P."/>
            <person name="Cen K."/>
            <person name="Zhan S."/>
            <person name="Wang C."/>
        </authorList>
    </citation>
    <scope>NUCLEOTIDE SEQUENCE [LARGE SCALE GENOMIC DNA]</scope>
    <source>
        <strain evidence="16 17">RCEF 264</strain>
    </source>
</reference>
<feature type="region of interest" description="Disordered" evidence="14">
    <location>
        <begin position="1"/>
        <end position="22"/>
    </location>
</feature>
<evidence type="ECO:0000256" key="1">
    <source>
        <dbReference type="ARBA" id="ARBA00003572"/>
    </source>
</evidence>
<keyword evidence="11" id="KW-0067">ATP-binding</keyword>
<dbReference type="Pfam" id="PF01687">
    <property type="entry name" value="Flavokinase"/>
    <property type="match status" value="1"/>
</dbReference>
<dbReference type="GO" id="GO:0005739">
    <property type="term" value="C:mitochondrion"/>
    <property type="evidence" value="ECO:0007669"/>
    <property type="project" value="TreeGrafter"/>
</dbReference>
<dbReference type="STRING" id="1081102.A0A167XNW0"/>
<dbReference type="GO" id="GO:0008531">
    <property type="term" value="F:riboflavin kinase activity"/>
    <property type="evidence" value="ECO:0007669"/>
    <property type="project" value="UniProtKB-EC"/>
</dbReference>
<keyword evidence="17" id="KW-1185">Reference proteome</keyword>
<evidence type="ECO:0000256" key="7">
    <source>
        <dbReference type="ARBA" id="ARBA00022643"/>
    </source>
</evidence>
<accession>A0A167XNW0</accession>
<feature type="region of interest" description="Disordered" evidence="14">
    <location>
        <begin position="199"/>
        <end position="231"/>
    </location>
</feature>
<dbReference type="InterPro" id="IPR023468">
    <property type="entry name" value="Riboflavin_kinase"/>
</dbReference>
<evidence type="ECO:0000256" key="10">
    <source>
        <dbReference type="ARBA" id="ARBA00022777"/>
    </source>
</evidence>
<dbReference type="SUPFAM" id="SSF82114">
    <property type="entry name" value="Riboflavin kinase-like"/>
    <property type="match status" value="1"/>
</dbReference>
<evidence type="ECO:0000256" key="3">
    <source>
        <dbReference type="ARBA" id="ARBA00010108"/>
    </source>
</evidence>
<keyword evidence="8" id="KW-0808">Transferase</keyword>
<gene>
    <name evidence="16" type="ORF">SPI_01992</name>
</gene>
<evidence type="ECO:0000313" key="16">
    <source>
        <dbReference type="EMBL" id="OAA65205.1"/>
    </source>
</evidence>
<comment type="similarity">
    <text evidence="3">Belongs to the flavokinase family.</text>
</comment>
<evidence type="ECO:0000256" key="11">
    <source>
        <dbReference type="ARBA" id="ARBA00022840"/>
    </source>
</evidence>
<dbReference type="UniPathway" id="UPA00276">
    <property type="reaction ID" value="UER00406"/>
</dbReference>
<feature type="compositionally biased region" description="Gly residues" evidence="14">
    <location>
        <begin position="84"/>
        <end position="93"/>
    </location>
</feature>
<sequence length="231" mass="23667">MASSARPAIIGPDSGPEAPYPLRMEGPVIRGFGRGSKELGIPTANLPVDPATAPWITDCVSGVYFGWALLEGGTEDGSASSTGTSGGGGGGGASAAAGPPPEPTLYPMVMSIGYNPFYNNKTRTAEVHILHTFASDFYGAYLRLAILGFVRPERGDYPSLDALVADIRFDCAVARRSLARPAWTPAGVPVVAADVDHANADEDGDAPKATAGEGGATGTLQVRGLLPEGPQ</sequence>
<evidence type="ECO:0000256" key="8">
    <source>
        <dbReference type="ARBA" id="ARBA00022679"/>
    </source>
</evidence>
<evidence type="ECO:0000256" key="9">
    <source>
        <dbReference type="ARBA" id="ARBA00022741"/>
    </source>
</evidence>
<evidence type="ECO:0000256" key="12">
    <source>
        <dbReference type="ARBA" id="ARBA00029960"/>
    </source>
</evidence>
<dbReference type="EMBL" id="AZHD01000003">
    <property type="protein sequence ID" value="OAA65205.1"/>
    <property type="molecule type" value="Genomic_DNA"/>
</dbReference>
<evidence type="ECO:0000256" key="5">
    <source>
        <dbReference type="ARBA" id="ARBA00017394"/>
    </source>
</evidence>
<dbReference type="GO" id="GO:0009231">
    <property type="term" value="P:riboflavin biosynthetic process"/>
    <property type="evidence" value="ECO:0007669"/>
    <property type="project" value="InterPro"/>
</dbReference>
<evidence type="ECO:0000259" key="15">
    <source>
        <dbReference type="SMART" id="SM00904"/>
    </source>
</evidence>
<evidence type="ECO:0000256" key="6">
    <source>
        <dbReference type="ARBA" id="ARBA00022630"/>
    </source>
</evidence>
<proteinExistence type="inferred from homology"/>
<dbReference type="AlphaFoldDB" id="A0A167XNW0"/>
<comment type="catalytic activity">
    <reaction evidence="13">
        <text>riboflavin + ATP = FMN + ADP + H(+)</text>
        <dbReference type="Rhea" id="RHEA:14357"/>
        <dbReference type="ChEBI" id="CHEBI:15378"/>
        <dbReference type="ChEBI" id="CHEBI:30616"/>
        <dbReference type="ChEBI" id="CHEBI:57986"/>
        <dbReference type="ChEBI" id="CHEBI:58210"/>
        <dbReference type="ChEBI" id="CHEBI:456216"/>
        <dbReference type="EC" id="2.7.1.26"/>
    </reaction>
</comment>
<dbReference type="PANTHER" id="PTHR22749:SF6">
    <property type="entry name" value="RIBOFLAVIN KINASE"/>
    <property type="match status" value="1"/>
</dbReference>
<organism evidence="16 17">
    <name type="scientific">Niveomyces insectorum RCEF 264</name>
    <dbReference type="NCBI Taxonomy" id="1081102"/>
    <lineage>
        <taxon>Eukaryota</taxon>
        <taxon>Fungi</taxon>
        <taxon>Dikarya</taxon>
        <taxon>Ascomycota</taxon>
        <taxon>Pezizomycotina</taxon>
        <taxon>Sordariomycetes</taxon>
        <taxon>Hypocreomycetidae</taxon>
        <taxon>Hypocreales</taxon>
        <taxon>Cordycipitaceae</taxon>
        <taxon>Niveomyces</taxon>
    </lineage>
</organism>
<feature type="region of interest" description="Disordered" evidence="14">
    <location>
        <begin position="76"/>
        <end position="99"/>
    </location>
</feature>
<dbReference type="OrthoDB" id="276388at2759"/>
<name>A0A167XNW0_9HYPO</name>
<evidence type="ECO:0000313" key="17">
    <source>
        <dbReference type="Proteomes" id="UP000076874"/>
    </source>
</evidence>
<evidence type="ECO:0000256" key="4">
    <source>
        <dbReference type="ARBA" id="ARBA00012105"/>
    </source>
</evidence>